<proteinExistence type="predicted"/>
<dbReference type="NCBIfam" id="TIGR00372">
    <property type="entry name" value="cas4"/>
    <property type="match status" value="1"/>
</dbReference>
<dbReference type="InterPro" id="IPR013343">
    <property type="entry name" value="CRISPR-assoc_prot_Cas4"/>
</dbReference>
<feature type="domain" description="DUF83" evidence="11">
    <location>
        <begin position="5"/>
        <end position="164"/>
    </location>
</feature>
<keyword evidence="4" id="KW-0378">Hydrolase</keyword>
<keyword evidence="8" id="KW-0051">Antiviral defense</keyword>
<evidence type="ECO:0000256" key="10">
    <source>
        <dbReference type="ARBA" id="ARBA00033996"/>
    </source>
</evidence>
<dbReference type="GO" id="GO:0004527">
    <property type="term" value="F:exonuclease activity"/>
    <property type="evidence" value="ECO:0007669"/>
    <property type="project" value="UniProtKB-KW"/>
</dbReference>
<name>A0A5J4PXF0_9ZZZZ</name>
<sequence>MQIIGTHFNYYQVCKRKLWLFASGIGMEHTSDLVYEGKLVHEDSYPQRSAKYEEIELEGIKVDFYDTKERVIHEIKKSNKVEAAHEWQLKYYIYVFERNGIEGVTGVLEYPLLRKKDTVMLSDIDRERIEEMEKEIRELIESAECPSLQKKRICGNCSYFDFCYSGGEGEE</sequence>
<dbReference type="AlphaFoldDB" id="A0A5J4PXF0"/>
<evidence type="ECO:0000256" key="5">
    <source>
        <dbReference type="ARBA" id="ARBA00022839"/>
    </source>
</evidence>
<dbReference type="InterPro" id="IPR011604">
    <property type="entry name" value="PDDEXK-like_dom_sf"/>
</dbReference>
<dbReference type="PANTHER" id="PTHR37168:SF1">
    <property type="entry name" value="CRISPR-ASSOCIATED EXONUCLEASE CAS4"/>
    <property type="match status" value="1"/>
</dbReference>
<evidence type="ECO:0000259" key="11">
    <source>
        <dbReference type="Pfam" id="PF01930"/>
    </source>
</evidence>
<evidence type="ECO:0000256" key="1">
    <source>
        <dbReference type="ARBA" id="ARBA00012768"/>
    </source>
</evidence>
<keyword evidence="3" id="KW-0479">Metal-binding</keyword>
<gene>
    <name evidence="12" type="ORF">EZS27_035024</name>
</gene>
<comment type="catalytic activity">
    <reaction evidence="10">
        <text>exonucleolytic cleavage in the 5'- to 3'-direction to yield nucleoside 3'-phosphates.</text>
        <dbReference type="EC" id="3.1.12.1"/>
    </reaction>
</comment>
<evidence type="ECO:0000256" key="4">
    <source>
        <dbReference type="ARBA" id="ARBA00022801"/>
    </source>
</evidence>
<dbReference type="EC" id="3.1.12.1" evidence="1"/>
<evidence type="ECO:0000256" key="8">
    <source>
        <dbReference type="ARBA" id="ARBA00023118"/>
    </source>
</evidence>
<comment type="caution">
    <text evidence="12">The sequence shown here is derived from an EMBL/GenBank/DDBJ whole genome shotgun (WGS) entry which is preliminary data.</text>
</comment>
<dbReference type="EMBL" id="SNRY01005687">
    <property type="protein sequence ID" value="KAA6314347.1"/>
    <property type="molecule type" value="Genomic_DNA"/>
</dbReference>
<evidence type="ECO:0000256" key="2">
    <source>
        <dbReference type="ARBA" id="ARBA00022722"/>
    </source>
</evidence>
<dbReference type="GO" id="GO:0046872">
    <property type="term" value="F:metal ion binding"/>
    <property type="evidence" value="ECO:0007669"/>
    <property type="project" value="UniProtKB-KW"/>
</dbReference>
<dbReference type="GO" id="GO:0051536">
    <property type="term" value="F:iron-sulfur cluster binding"/>
    <property type="evidence" value="ECO:0007669"/>
    <property type="project" value="UniProtKB-KW"/>
</dbReference>
<evidence type="ECO:0000313" key="12">
    <source>
        <dbReference type="EMBL" id="KAA6314347.1"/>
    </source>
</evidence>
<dbReference type="Gene3D" id="3.90.320.10">
    <property type="match status" value="1"/>
</dbReference>
<keyword evidence="7" id="KW-0411">Iron-sulfur</keyword>
<organism evidence="12">
    <name type="scientific">termite gut metagenome</name>
    <dbReference type="NCBI Taxonomy" id="433724"/>
    <lineage>
        <taxon>unclassified sequences</taxon>
        <taxon>metagenomes</taxon>
        <taxon>organismal metagenomes</taxon>
    </lineage>
</organism>
<keyword evidence="9" id="KW-0464">Manganese</keyword>
<dbReference type="GO" id="GO:0051607">
    <property type="term" value="P:defense response to virus"/>
    <property type="evidence" value="ECO:0007669"/>
    <property type="project" value="UniProtKB-KW"/>
</dbReference>
<keyword evidence="5" id="KW-0269">Exonuclease</keyword>
<evidence type="ECO:0000256" key="6">
    <source>
        <dbReference type="ARBA" id="ARBA00023004"/>
    </source>
</evidence>
<dbReference type="PANTHER" id="PTHR37168">
    <property type="entry name" value="CRISPR-ASSOCIATED EXONUCLEASE CAS4"/>
    <property type="match status" value="1"/>
</dbReference>
<dbReference type="InterPro" id="IPR022765">
    <property type="entry name" value="Dna2/Cas4_DUF83"/>
</dbReference>
<protein>
    <recommendedName>
        <fullName evidence="1">5' to 3' exodeoxyribonuclease (nucleoside 3'-phosphate-forming)</fullName>
        <ecNumber evidence="1">3.1.12.1</ecNumber>
    </recommendedName>
</protein>
<evidence type="ECO:0000256" key="3">
    <source>
        <dbReference type="ARBA" id="ARBA00022723"/>
    </source>
</evidence>
<keyword evidence="6" id="KW-0408">Iron</keyword>
<reference evidence="12" key="1">
    <citation type="submission" date="2019-03" db="EMBL/GenBank/DDBJ databases">
        <title>Single cell metagenomics reveals metabolic interactions within the superorganism composed of flagellate Streblomastix strix and complex community of Bacteroidetes bacteria on its surface.</title>
        <authorList>
            <person name="Treitli S.C."/>
            <person name="Kolisko M."/>
            <person name="Husnik F."/>
            <person name="Keeling P."/>
            <person name="Hampl V."/>
        </authorList>
    </citation>
    <scope>NUCLEOTIDE SEQUENCE</scope>
    <source>
        <strain evidence="12">STM</strain>
    </source>
</reference>
<dbReference type="Pfam" id="PF01930">
    <property type="entry name" value="Cas_Cas4"/>
    <property type="match status" value="1"/>
</dbReference>
<evidence type="ECO:0000256" key="7">
    <source>
        <dbReference type="ARBA" id="ARBA00023014"/>
    </source>
</evidence>
<accession>A0A5J4PXF0</accession>
<keyword evidence="2" id="KW-0540">Nuclease</keyword>
<evidence type="ECO:0000256" key="9">
    <source>
        <dbReference type="ARBA" id="ARBA00023211"/>
    </source>
</evidence>